<keyword evidence="1" id="KW-1133">Transmembrane helix</keyword>
<accession>A0A024VML0</accession>
<organism evidence="2 3">
    <name type="scientific">Plasmodium falciparum FCH/4</name>
    <dbReference type="NCBI Taxonomy" id="1036724"/>
    <lineage>
        <taxon>Eukaryota</taxon>
        <taxon>Sar</taxon>
        <taxon>Alveolata</taxon>
        <taxon>Apicomplexa</taxon>
        <taxon>Aconoidasida</taxon>
        <taxon>Haemosporida</taxon>
        <taxon>Plasmodiidae</taxon>
        <taxon>Plasmodium</taxon>
        <taxon>Plasmodium (Laverania)</taxon>
    </lineage>
</organism>
<sequence>MYIFYTYNKCFCELCYFYIITFYYDFIFFFIYGHVYMFRPYII</sequence>
<feature type="transmembrane region" description="Helical" evidence="1">
    <location>
        <begin position="16"/>
        <end position="38"/>
    </location>
</feature>
<keyword evidence="1" id="KW-0812">Transmembrane</keyword>
<reference evidence="2 3" key="1">
    <citation type="submission" date="2013-02" db="EMBL/GenBank/DDBJ databases">
        <title>The Genome Annotation of Plasmodium falciparum FCH/4.</title>
        <authorList>
            <consortium name="The Broad Institute Genome Sequencing Platform"/>
            <consortium name="The Broad Institute Genome Sequencing Center for Infectious Disease"/>
            <person name="Neafsey D."/>
            <person name="Hoffman S."/>
            <person name="Volkman S."/>
            <person name="Rosenthal P."/>
            <person name="Walker B."/>
            <person name="Young S.K."/>
            <person name="Zeng Q."/>
            <person name="Gargeya S."/>
            <person name="Fitzgerald M."/>
            <person name="Haas B."/>
            <person name="Abouelleil A."/>
            <person name="Allen A.W."/>
            <person name="Alvarado L."/>
            <person name="Arachchi H.M."/>
            <person name="Berlin A.M."/>
            <person name="Chapman S.B."/>
            <person name="Gainer-Dewar J."/>
            <person name="Goldberg J."/>
            <person name="Griggs A."/>
            <person name="Gujja S."/>
            <person name="Hansen M."/>
            <person name="Howarth C."/>
            <person name="Imamovic A."/>
            <person name="Ireland A."/>
            <person name="Larimer J."/>
            <person name="McCowan C."/>
            <person name="Murphy C."/>
            <person name="Pearson M."/>
            <person name="Poon T.W."/>
            <person name="Priest M."/>
            <person name="Roberts A."/>
            <person name="Saif S."/>
            <person name="Shea T."/>
            <person name="Sisk P."/>
            <person name="Sykes S."/>
            <person name="Wortman J."/>
            <person name="Nusbaum C."/>
            <person name="Birren B."/>
        </authorList>
    </citation>
    <scope>NUCLEOTIDE SEQUENCE [LARGE SCALE GENOMIC DNA]</scope>
    <source>
        <strain evidence="2 3">FCH/4</strain>
    </source>
</reference>
<proteinExistence type="predicted"/>
<evidence type="ECO:0000256" key="1">
    <source>
        <dbReference type="SAM" id="Phobius"/>
    </source>
</evidence>
<dbReference type="AlphaFoldDB" id="A0A024VML0"/>
<name>A0A024VML0_PLAFA</name>
<keyword evidence="1" id="KW-0472">Membrane</keyword>
<dbReference type="EMBL" id="KI927996">
    <property type="protein sequence ID" value="ETW29146.1"/>
    <property type="molecule type" value="Genomic_DNA"/>
</dbReference>
<reference evidence="2 3" key="2">
    <citation type="submission" date="2013-02" db="EMBL/GenBank/DDBJ databases">
        <title>The Genome Sequence of Plasmodium falciparum FCH/4.</title>
        <authorList>
            <consortium name="The Broad Institute Genome Sequencing Platform"/>
            <consortium name="The Broad Institute Genome Sequencing Center for Infectious Disease"/>
            <person name="Neafsey D."/>
            <person name="Cheeseman I."/>
            <person name="Volkman S."/>
            <person name="Adams J."/>
            <person name="Walker B."/>
            <person name="Young S.K."/>
            <person name="Zeng Q."/>
            <person name="Gargeya S."/>
            <person name="Fitzgerald M."/>
            <person name="Haas B."/>
            <person name="Abouelleil A."/>
            <person name="Alvarado L."/>
            <person name="Arachchi H.M."/>
            <person name="Berlin A.M."/>
            <person name="Chapman S.B."/>
            <person name="Dewar J."/>
            <person name="Goldberg J."/>
            <person name="Griggs A."/>
            <person name="Gujja S."/>
            <person name="Hansen M."/>
            <person name="Howarth C."/>
            <person name="Imamovic A."/>
            <person name="Larimer J."/>
            <person name="McCowan C."/>
            <person name="Murphy C."/>
            <person name="Neiman D."/>
            <person name="Pearson M."/>
            <person name="Priest M."/>
            <person name="Roberts A."/>
            <person name="Saif S."/>
            <person name="Shea T."/>
            <person name="Sisk P."/>
            <person name="Sykes S."/>
            <person name="Wortman J."/>
            <person name="Nusbaum C."/>
            <person name="Birren B."/>
        </authorList>
    </citation>
    <scope>NUCLEOTIDE SEQUENCE [LARGE SCALE GENOMIC DNA]</scope>
    <source>
        <strain evidence="2 3">FCH/4</strain>
    </source>
</reference>
<protein>
    <submittedName>
        <fullName evidence="2">Uncharacterized protein</fullName>
    </submittedName>
</protein>
<gene>
    <name evidence="2" type="ORF">PFFCH_03427</name>
</gene>
<evidence type="ECO:0000313" key="3">
    <source>
        <dbReference type="Proteomes" id="UP000030656"/>
    </source>
</evidence>
<evidence type="ECO:0000313" key="2">
    <source>
        <dbReference type="EMBL" id="ETW29146.1"/>
    </source>
</evidence>
<dbReference type="Proteomes" id="UP000030656">
    <property type="component" value="Unassembled WGS sequence"/>
</dbReference>